<feature type="transmembrane region" description="Helical" evidence="1">
    <location>
        <begin position="12"/>
        <end position="33"/>
    </location>
</feature>
<keyword evidence="1" id="KW-0472">Membrane</keyword>
<reference evidence="2 3" key="1">
    <citation type="submission" date="2016-11" db="EMBL/GenBank/DDBJ databases">
        <authorList>
            <consortium name="Pathogen Informatics"/>
        </authorList>
    </citation>
    <scope>NUCLEOTIDE SEQUENCE [LARGE SCALE GENOMIC DNA]</scope>
    <source>
        <strain evidence="2 3">911</strain>
    </source>
</reference>
<sequence>MAGKADTPSKALWVFLGAFVGLLMFMAACAIGLSGGSSHNNGLSLEVKRKYAIETCQGAIRKGLRDPDSARFTDETALDAPAPPVLPGGLAYAPNVGDTYLAVSGMVNAKNGFGGYTGPKPYTCDAVVAKSGTTDVRARQTG</sequence>
<accession>A0A1U2CFR3</accession>
<organism evidence="2 3">
    <name type="scientific">Mycobacteroides abscessus subsp. massiliense</name>
    <dbReference type="NCBI Taxonomy" id="1962118"/>
    <lineage>
        <taxon>Bacteria</taxon>
        <taxon>Bacillati</taxon>
        <taxon>Actinomycetota</taxon>
        <taxon>Actinomycetes</taxon>
        <taxon>Mycobacteriales</taxon>
        <taxon>Mycobacteriaceae</taxon>
        <taxon>Mycobacteroides</taxon>
        <taxon>Mycobacteroides abscessus</taxon>
    </lineage>
</organism>
<dbReference type="Proteomes" id="UP000190074">
    <property type="component" value="Unassembled WGS sequence"/>
</dbReference>
<gene>
    <name evidence="2" type="ORF">SAMEA2259716_03416</name>
</gene>
<dbReference type="PROSITE" id="PS51257">
    <property type="entry name" value="PROKAR_LIPOPROTEIN"/>
    <property type="match status" value="1"/>
</dbReference>
<proteinExistence type="predicted"/>
<evidence type="ECO:0000313" key="2">
    <source>
        <dbReference type="EMBL" id="SKM29667.1"/>
    </source>
</evidence>
<name>A0A1U2CFR3_9MYCO</name>
<protein>
    <submittedName>
        <fullName evidence="2">Uncharacterized protein</fullName>
    </submittedName>
</protein>
<keyword evidence="1" id="KW-0812">Transmembrane</keyword>
<evidence type="ECO:0000256" key="1">
    <source>
        <dbReference type="SAM" id="Phobius"/>
    </source>
</evidence>
<dbReference type="AlphaFoldDB" id="A0A1U2CFR3"/>
<dbReference type="EMBL" id="FVGW01000006">
    <property type="protein sequence ID" value="SKM29667.1"/>
    <property type="molecule type" value="Genomic_DNA"/>
</dbReference>
<keyword evidence="1" id="KW-1133">Transmembrane helix</keyword>
<evidence type="ECO:0000313" key="3">
    <source>
        <dbReference type="Proteomes" id="UP000190074"/>
    </source>
</evidence>